<comment type="caution">
    <text evidence="10">The sequence shown here is derived from an EMBL/GenBank/DDBJ whole genome shotgun (WGS) entry which is preliminary data.</text>
</comment>
<keyword evidence="11" id="KW-1185">Reference proteome</keyword>
<evidence type="ECO:0000256" key="6">
    <source>
        <dbReference type="ARBA" id="ARBA00023170"/>
    </source>
</evidence>
<name>A0AAV2GYA9_LYMST</name>
<evidence type="ECO:0000256" key="2">
    <source>
        <dbReference type="ARBA" id="ARBA00022692"/>
    </source>
</evidence>
<dbReference type="AlphaFoldDB" id="A0AAV2GYA9"/>
<feature type="transmembrane region" description="Helical" evidence="8">
    <location>
        <begin position="7"/>
        <end position="26"/>
    </location>
</feature>
<keyword evidence="2 8" id="KW-0812">Transmembrane</keyword>
<dbReference type="InterPro" id="IPR017452">
    <property type="entry name" value="GPCR_Rhodpsn_7TM"/>
</dbReference>
<protein>
    <recommendedName>
        <fullName evidence="9">G-protein coupled receptors family 1 profile domain-containing protein</fullName>
    </recommendedName>
</protein>
<keyword evidence="3 8" id="KW-1133">Transmembrane helix</keyword>
<dbReference type="EMBL" id="CAXITT010000002">
    <property type="protein sequence ID" value="CAL1526071.1"/>
    <property type="molecule type" value="Genomic_DNA"/>
</dbReference>
<dbReference type="PANTHER" id="PTHR24243:SF230">
    <property type="entry name" value="G-PROTEIN COUPLED RECEPTORS FAMILY 1 PROFILE DOMAIN-CONTAINING PROTEIN"/>
    <property type="match status" value="1"/>
</dbReference>
<gene>
    <name evidence="10" type="ORF">GSLYS_00000248001</name>
</gene>
<reference evidence="10 11" key="1">
    <citation type="submission" date="2024-04" db="EMBL/GenBank/DDBJ databases">
        <authorList>
            <consortium name="Genoscope - CEA"/>
            <person name="William W."/>
        </authorList>
    </citation>
    <scope>NUCLEOTIDE SEQUENCE [LARGE SCALE GENOMIC DNA]</scope>
</reference>
<evidence type="ECO:0000256" key="5">
    <source>
        <dbReference type="ARBA" id="ARBA00023136"/>
    </source>
</evidence>
<dbReference type="Proteomes" id="UP001497497">
    <property type="component" value="Unassembled WGS sequence"/>
</dbReference>
<evidence type="ECO:0000256" key="3">
    <source>
        <dbReference type="ARBA" id="ARBA00022989"/>
    </source>
</evidence>
<dbReference type="InterPro" id="IPR000276">
    <property type="entry name" value="GPCR_Rhodpsn"/>
</dbReference>
<keyword evidence="7" id="KW-0807">Transducer</keyword>
<evidence type="ECO:0000313" key="11">
    <source>
        <dbReference type="Proteomes" id="UP001497497"/>
    </source>
</evidence>
<dbReference type="Pfam" id="PF00001">
    <property type="entry name" value="7tm_1"/>
    <property type="match status" value="1"/>
</dbReference>
<evidence type="ECO:0000259" key="9">
    <source>
        <dbReference type="PROSITE" id="PS50262"/>
    </source>
</evidence>
<evidence type="ECO:0000256" key="4">
    <source>
        <dbReference type="ARBA" id="ARBA00023040"/>
    </source>
</evidence>
<evidence type="ECO:0000256" key="8">
    <source>
        <dbReference type="SAM" id="Phobius"/>
    </source>
</evidence>
<dbReference type="GO" id="GO:0005886">
    <property type="term" value="C:plasma membrane"/>
    <property type="evidence" value="ECO:0007669"/>
    <property type="project" value="TreeGrafter"/>
</dbReference>
<dbReference type="Gene3D" id="1.20.1070.10">
    <property type="entry name" value="Rhodopsin 7-helix transmembrane proteins"/>
    <property type="match status" value="1"/>
</dbReference>
<evidence type="ECO:0000256" key="7">
    <source>
        <dbReference type="ARBA" id="ARBA00023224"/>
    </source>
</evidence>
<evidence type="ECO:0000256" key="1">
    <source>
        <dbReference type="ARBA" id="ARBA00004141"/>
    </source>
</evidence>
<accession>A0AAV2GYA9</accession>
<dbReference type="PANTHER" id="PTHR24243">
    <property type="entry name" value="G-PROTEIN COUPLED RECEPTOR"/>
    <property type="match status" value="1"/>
</dbReference>
<feature type="non-terminal residue" evidence="10">
    <location>
        <position position="128"/>
    </location>
</feature>
<sequence length="128" mass="14366">MKIYMWVICGIGLPANILIIATISTFRSRGPAPFLLCLLAVIDNAVLVAKLIESNISAYQVELGRYGCKMVEVPFRTLAAIRNWTVAVMCAKRYLAVCKPFKRNVWISNRRCRLIVSLISTILTMCVL</sequence>
<dbReference type="SUPFAM" id="SSF81321">
    <property type="entry name" value="Family A G protein-coupled receptor-like"/>
    <property type="match status" value="1"/>
</dbReference>
<evidence type="ECO:0000313" key="10">
    <source>
        <dbReference type="EMBL" id="CAL1526071.1"/>
    </source>
</evidence>
<keyword evidence="5 8" id="KW-0472">Membrane</keyword>
<dbReference type="GO" id="GO:0004930">
    <property type="term" value="F:G protein-coupled receptor activity"/>
    <property type="evidence" value="ECO:0007669"/>
    <property type="project" value="UniProtKB-KW"/>
</dbReference>
<keyword evidence="6" id="KW-0675">Receptor</keyword>
<organism evidence="10 11">
    <name type="scientific">Lymnaea stagnalis</name>
    <name type="common">Great pond snail</name>
    <name type="synonym">Helix stagnalis</name>
    <dbReference type="NCBI Taxonomy" id="6523"/>
    <lineage>
        <taxon>Eukaryota</taxon>
        <taxon>Metazoa</taxon>
        <taxon>Spiralia</taxon>
        <taxon>Lophotrochozoa</taxon>
        <taxon>Mollusca</taxon>
        <taxon>Gastropoda</taxon>
        <taxon>Heterobranchia</taxon>
        <taxon>Euthyneura</taxon>
        <taxon>Panpulmonata</taxon>
        <taxon>Hygrophila</taxon>
        <taxon>Lymnaeoidea</taxon>
        <taxon>Lymnaeidae</taxon>
        <taxon>Lymnaea</taxon>
    </lineage>
</organism>
<proteinExistence type="predicted"/>
<feature type="domain" description="G-protein coupled receptors family 1 profile" evidence="9">
    <location>
        <begin position="15"/>
        <end position="128"/>
    </location>
</feature>
<dbReference type="PROSITE" id="PS50262">
    <property type="entry name" value="G_PROTEIN_RECEP_F1_2"/>
    <property type="match status" value="1"/>
</dbReference>
<comment type="subcellular location">
    <subcellularLocation>
        <location evidence="1">Membrane</location>
        <topology evidence="1">Multi-pass membrane protein</topology>
    </subcellularLocation>
</comment>
<keyword evidence="4" id="KW-0297">G-protein coupled receptor</keyword>